<sequence>MAMDALKNISSNVPDWLQRLGELSGQIEQRQLELASLGGADKARSIRNRGSNESLLKKDDDEVEHSNARHDDAALDTAYGSEQGPQLTGAGVSLADPAVTSTELKQQTKRAMAVAQAHARAQVRKRHRSQSIVSVEGNPAAYRSRSMIIVYYDSYVESFFEELVKFVSASRNLMRKAKMAAKVAQIKKLAELDNHEDDDDDENSEVTPPLPSIRYLSATRSSAMTSAFARRGVRGAGGDANDFYDKLDKGLEYVQSMCERAAHQFLRDGDCNEEIGNISRRLGETKELADKEMERIVREEPDLAKEGPETPRVRTHRPPAVRRDLNSMKDGFVSNPAKDARETRRTAAAAAARELTAGVLEADDATVGDMSSKLVADSGPLVADAGPLVADTEPLEADQTTRLSVPAAPSA</sequence>
<proteinExistence type="predicted"/>
<accession>A0A2N3N9W7</accession>
<feature type="region of interest" description="Disordered" evidence="1">
    <location>
        <begin position="392"/>
        <end position="411"/>
    </location>
</feature>
<dbReference type="EMBL" id="NLAX01000010">
    <property type="protein sequence ID" value="PKS09233.1"/>
    <property type="molecule type" value="Genomic_DNA"/>
</dbReference>
<comment type="caution">
    <text evidence="2">The sequence shown here is derived from an EMBL/GenBank/DDBJ whole genome shotgun (WGS) entry which is preliminary data.</text>
</comment>
<gene>
    <name evidence="2" type="ORF">jhhlp_003847</name>
</gene>
<feature type="region of interest" description="Disordered" evidence="1">
    <location>
        <begin position="46"/>
        <end position="67"/>
    </location>
</feature>
<dbReference type="InParanoid" id="A0A2N3N9W7"/>
<keyword evidence="3" id="KW-1185">Reference proteome</keyword>
<name>A0A2N3N9W7_9PEZI</name>
<evidence type="ECO:0000256" key="1">
    <source>
        <dbReference type="SAM" id="MobiDB-lite"/>
    </source>
</evidence>
<organism evidence="2 3">
    <name type="scientific">Lomentospora prolificans</name>
    <dbReference type="NCBI Taxonomy" id="41688"/>
    <lineage>
        <taxon>Eukaryota</taxon>
        <taxon>Fungi</taxon>
        <taxon>Dikarya</taxon>
        <taxon>Ascomycota</taxon>
        <taxon>Pezizomycotina</taxon>
        <taxon>Sordariomycetes</taxon>
        <taxon>Hypocreomycetidae</taxon>
        <taxon>Microascales</taxon>
        <taxon>Microascaceae</taxon>
        <taxon>Lomentospora</taxon>
    </lineage>
</organism>
<reference evidence="2 3" key="1">
    <citation type="journal article" date="2017" name="G3 (Bethesda)">
        <title>First Draft Genome Sequence of the Pathogenic Fungus Lomentospora prolificans (Formerly Scedosporium prolificans).</title>
        <authorList>
            <person name="Luo R."/>
            <person name="Zimin A."/>
            <person name="Workman R."/>
            <person name="Fan Y."/>
            <person name="Pertea G."/>
            <person name="Grossman N."/>
            <person name="Wear M.P."/>
            <person name="Jia B."/>
            <person name="Miller H."/>
            <person name="Casadevall A."/>
            <person name="Timp W."/>
            <person name="Zhang S.X."/>
            <person name="Salzberg S.L."/>
        </authorList>
    </citation>
    <scope>NUCLEOTIDE SEQUENCE [LARGE SCALE GENOMIC DNA]</scope>
    <source>
        <strain evidence="2 3">JHH-5317</strain>
    </source>
</reference>
<protein>
    <submittedName>
        <fullName evidence="2">Uncharacterized protein</fullName>
    </submittedName>
</protein>
<evidence type="ECO:0000313" key="2">
    <source>
        <dbReference type="EMBL" id="PKS09233.1"/>
    </source>
</evidence>
<dbReference type="AlphaFoldDB" id="A0A2N3N9W7"/>
<evidence type="ECO:0000313" key="3">
    <source>
        <dbReference type="Proteomes" id="UP000233524"/>
    </source>
</evidence>
<dbReference type="Proteomes" id="UP000233524">
    <property type="component" value="Unassembled WGS sequence"/>
</dbReference>
<feature type="compositionally biased region" description="Basic and acidic residues" evidence="1">
    <location>
        <begin position="55"/>
        <end position="67"/>
    </location>
</feature>
<dbReference type="VEuPathDB" id="FungiDB:jhhlp_003847"/>
<dbReference type="OrthoDB" id="3886346at2759"/>